<dbReference type="GO" id="GO:0003861">
    <property type="term" value="F:3-isopropylmalate dehydratase activity"/>
    <property type="evidence" value="ECO:0007669"/>
    <property type="project" value="UniProtKB-UniRule"/>
</dbReference>
<evidence type="ECO:0000256" key="1">
    <source>
        <dbReference type="ARBA" id="ARBA00011271"/>
    </source>
</evidence>
<accession>A0A4V2F3S4</accession>
<dbReference type="SUPFAM" id="SSF53732">
    <property type="entry name" value="Aconitase iron-sulfur domain"/>
    <property type="match status" value="1"/>
</dbReference>
<dbReference type="EMBL" id="SGXC01000001">
    <property type="protein sequence ID" value="RZS85117.1"/>
    <property type="molecule type" value="Genomic_DNA"/>
</dbReference>
<keyword evidence="2 9" id="KW-0432">Leucine biosynthesis</keyword>
<feature type="binding site" evidence="9">
    <location>
        <position position="360"/>
    </location>
    <ligand>
        <name>[4Fe-4S] cluster</name>
        <dbReference type="ChEBI" id="CHEBI:49883"/>
    </ligand>
</feature>
<dbReference type="Gene3D" id="3.30.499.10">
    <property type="entry name" value="Aconitase, domain 3"/>
    <property type="match status" value="2"/>
</dbReference>
<sequence>MGMTATEKIFARHAGRDRVRPGEIVTARIDRALLNDVSGPIAFERLAQMGVKRLRQPDLAVLVGDHFAPPKDVASARALRSLQRFADEHGVRHHYDIGTGGIEHTLLPELGLVRPGDLIVGGDSHTCTYGAFGAIGIGMGSTDIAAALAMGELWFTVPATLRIEFHGERQPYVTGKDLILHLIQRLGVDGAAYRSMEFGGPGMASLGMDERMALCNMAVEAGAKTCIVPPDEKTREWARRATGGEGVVEHGDADADHADRLEVALASLPVLCARPYSPGNVAPVAEVRGVRVDQAYIGNCANGTLTDLRQAAAILRGRKVARGVRCVVVPATRDIYRQALAEGLVDVFTEAGALVSPPTCGACAGLSTGVLAEGQVCVATTNRNYRGRMGDPESQVYLANAHVAAASAVAGELIHPEAL</sequence>
<keyword evidence="4 9" id="KW-0479">Metal-binding</keyword>
<dbReference type="NCBIfam" id="NF001614">
    <property type="entry name" value="PRK00402.1"/>
    <property type="match status" value="1"/>
</dbReference>
<dbReference type="InterPro" id="IPR011826">
    <property type="entry name" value="HAcnase/IPMdehydase_lsu_prok"/>
</dbReference>
<organism evidence="11 12">
    <name type="scientific">Pigmentiphaga kullae</name>
    <dbReference type="NCBI Taxonomy" id="151784"/>
    <lineage>
        <taxon>Bacteria</taxon>
        <taxon>Pseudomonadati</taxon>
        <taxon>Pseudomonadota</taxon>
        <taxon>Betaproteobacteria</taxon>
        <taxon>Burkholderiales</taxon>
        <taxon>Alcaligenaceae</taxon>
        <taxon>Pigmentiphaga</taxon>
    </lineage>
</organism>
<dbReference type="NCBIfam" id="TIGR02086">
    <property type="entry name" value="IPMI_arch"/>
    <property type="match status" value="1"/>
</dbReference>
<dbReference type="Pfam" id="PF00330">
    <property type="entry name" value="Aconitase"/>
    <property type="match status" value="1"/>
</dbReference>
<comment type="similarity">
    <text evidence="9">Belongs to the aconitase/IPM isomerase family. LeuC type 2 subfamily.</text>
</comment>
<comment type="catalytic activity">
    <reaction evidence="9">
        <text>(2R,3S)-3-isopropylmalate = (2S)-2-isopropylmalate</text>
        <dbReference type="Rhea" id="RHEA:32287"/>
        <dbReference type="ChEBI" id="CHEBI:1178"/>
        <dbReference type="ChEBI" id="CHEBI:35121"/>
        <dbReference type="EC" id="4.2.1.33"/>
    </reaction>
</comment>
<evidence type="ECO:0000256" key="8">
    <source>
        <dbReference type="ARBA" id="ARBA00023304"/>
    </source>
</evidence>
<dbReference type="AlphaFoldDB" id="A0A4V2F3S4"/>
<keyword evidence="3 9" id="KW-0004">4Fe-4S</keyword>
<evidence type="ECO:0000313" key="12">
    <source>
        <dbReference type="Proteomes" id="UP000292445"/>
    </source>
</evidence>
<dbReference type="OrthoDB" id="9802769at2"/>
<evidence type="ECO:0000256" key="3">
    <source>
        <dbReference type="ARBA" id="ARBA00022485"/>
    </source>
</evidence>
<keyword evidence="7 9" id="KW-0456">Lyase</keyword>
<evidence type="ECO:0000256" key="7">
    <source>
        <dbReference type="ARBA" id="ARBA00023239"/>
    </source>
</evidence>
<feature type="domain" description="Aconitase/3-isopropylmalate dehydratase large subunit alpha/beta/alpha" evidence="10">
    <location>
        <begin position="7"/>
        <end position="285"/>
    </location>
</feature>
<dbReference type="PANTHER" id="PTHR43822:SF2">
    <property type="entry name" value="HOMOACONITASE, MITOCHONDRIAL"/>
    <property type="match status" value="1"/>
</dbReference>
<dbReference type="PRINTS" id="PR00415">
    <property type="entry name" value="ACONITASE"/>
</dbReference>
<dbReference type="GO" id="GO:0051539">
    <property type="term" value="F:4 iron, 4 sulfur cluster binding"/>
    <property type="evidence" value="ECO:0007669"/>
    <property type="project" value="UniProtKB-KW"/>
</dbReference>
<dbReference type="UniPathway" id="UPA00048">
    <property type="reaction ID" value="UER00071"/>
</dbReference>
<keyword evidence="8 9" id="KW-0100">Branched-chain amino acid biosynthesis</keyword>
<comment type="function">
    <text evidence="9">Catalyzes the isomerization between 2-isopropylmalate and 3-isopropylmalate, via the formation of 2-isopropylmaleate.</text>
</comment>
<dbReference type="GO" id="GO:0046872">
    <property type="term" value="F:metal ion binding"/>
    <property type="evidence" value="ECO:0007669"/>
    <property type="project" value="UniProtKB-KW"/>
</dbReference>
<evidence type="ECO:0000256" key="5">
    <source>
        <dbReference type="ARBA" id="ARBA00023004"/>
    </source>
</evidence>
<dbReference type="CDD" id="cd01583">
    <property type="entry name" value="IPMI"/>
    <property type="match status" value="1"/>
</dbReference>
<evidence type="ECO:0000313" key="11">
    <source>
        <dbReference type="EMBL" id="RZS85117.1"/>
    </source>
</evidence>
<dbReference type="HAMAP" id="MF_01027">
    <property type="entry name" value="LeuC_type2"/>
    <property type="match status" value="1"/>
</dbReference>
<comment type="pathway">
    <text evidence="9">Amino-acid biosynthesis; L-leucine biosynthesis; L-leucine from 3-methyl-2-oxobutanoate: step 2/4.</text>
</comment>
<comment type="cofactor">
    <cofactor evidence="9">
        <name>[4Fe-4S] cluster</name>
        <dbReference type="ChEBI" id="CHEBI:49883"/>
    </cofactor>
    <text evidence="9">Binds 1 [4Fe-4S] cluster per subunit.</text>
</comment>
<dbReference type="GO" id="GO:0009098">
    <property type="term" value="P:L-leucine biosynthetic process"/>
    <property type="evidence" value="ECO:0007669"/>
    <property type="project" value="UniProtKB-UniRule"/>
</dbReference>
<feature type="binding site" evidence="9">
    <location>
        <position position="363"/>
    </location>
    <ligand>
        <name>[4Fe-4S] cluster</name>
        <dbReference type="ChEBI" id="CHEBI:49883"/>
    </ligand>
</feature>
<dbReference type="InterPro" id="IPR001030">
    <property type="entry name" value="Acoase/IPM_deHydtase_lsu_aba"/>
</dbReference>
<comment type="caution">
    <text evidence="11">The sequence shown here is derived from an EMBL/GenBank/DDBJ whole genome shotgun (WGS) entry which is preliminary data.</text>
</comment>
<gene>
    <name evidence="9" type="primary">leuC</name>
    <name evidence="11" type="ORF">EV675_1140</name>
</gene>
<keyword evidence="6 9" id="KW-0411">Iron-sulfur</keyword>
<dbReference type="PANTHER" id="PTHR43822">
    <property type="entry name" value="HOMOACONITASE, MITOCHONDRIAL-RELATED"/>
    <property type="match status" value="1"/>
</dbReference>
<evidence type="ECO:0000256" key="6">
    <source>
        <dbReference type="ARBA" id="ARBA00023014"/>
    </source>
</evidence>
<dbReference type="InterPro" id="IPR050067">
    <property type="entry name" value="IPM_dehydratase_rel_enz"/>
</dbReference>
<name>A0A4V2F3S4_9BURK</name>
<dbReference type="InterPro" id="IPR006251">
    <property type="entry name" value="Homoacnase/IPMdehydase_lsu"/>
</dbReference>
<protein>
    <recommendedName>
        <fullName evidence="9">3-isopropylmalate dehydratase large subunit</fullName>
        <ecNumber evidence="9">4.2.1.33</ecNumber>
    </recommendedName>
    <alternativeName>
        <fullName evidence="9">Alpha-IPM isomerase</fullName>
        <shortName evidence="9">IPMI</shortName>
    </alternativeName>
    <alternativeName>
        <fullName evidence="9">Isopropylmalate isomerase</fullName>
    </alternativeName>
</protein>
<dbReference type="InterPro" id="IPR033941">
    <property type="entry name" value="IPMI_cat"/>
</dbReference>
<dbReference type="EC" id="4.2.1.33" evidence="9"/>
<dbReference type="InterPro" id="IPR015931">
    <property type="entry name" value="Acnase/IPM_dHydase_lsu_aba_1/3"/>
</dbReference>
<evidence type="ECO:0000256" key="2">
    <source>
        <dbReference type="ARBA" id="ARBA00022430"/>
    </source>
</evidence>
<keyword evidence="5 9" id="KW-0408">Iron</keyword>
<comment type="subunit">
    <text evidence="1 9">Heterodimer of LeuC and LeuD.</text>
</comment>
<keyword evidence="12" id="KW-1185">Reference proteome</keyword>
<dbReference type="InterPro" id="IPR036008">
    <property type="entry name" value="Aconitase_4Fe-4S_dom"/>
</dbReference>
<dbReference type="RefSeq" id="WP_130356382.1">
    <property type="nucleotide sequence ID" value="NZ_SGXC01000001.1"/>
</dbReference>
<dbReference type="NCBIfam" id="TIGR01343">
    <property type="entry name" value="hacA_fam"/>
    <property type="match status" value="1"/>
</dbReference>
<reference evidence="11 12" key="1">
    <citation type="submission" date="2019-02" db="EMBL/GenBank/DDBJ databases">
        <title>Genomic Encyclopedia of Type Strains, Phase IV (KMG-IV): sequencing the most valuable type-strain genomes for metagenomic binning, comparative biology and taxonomic classification.</title>
        <authorList>
            <person name="Goeker M."/>
        </authorList>
    </citation>
    <scope>NUCLEOTIDE SEQUENCE [LARGE SCALE GENOMIC DNA]</scope>
    <source>
        <strain evidence="11 12">K24</strain>
    </source>
</reference>
<evidence type="ECO:0000256" key="4">
    <source>
        <dbReference type="ARBA" id="ARBA00022723"/>
    </source>
</evidence>
<keyword evidence="9" id="KW-0028">Amino-acid biosynthesis</keyword>
<proteinExistence type="inferred from homology"/>
<dbReference type="Proteomes" id="UP000292445">
    <property type="component" value="Unassembled WGS sequence"/>
</dbReference>
<evidence type="ECO:0000256" key="9">
    <source>
        <dbReference type="HAMAP-Rule" id="MF_01027"/>
    </source>
</evidence>
<evidence type="ECO:0000259" key="10">
    <source>
        <dbReference type="Pfam" id="PF00330"/>
    </source>
</evidence>
<feature type="binding site" evidence="9">
    <location>
        <position position="300"/>
    </location>
    <ligand>
        <name>[4Fe-4S] cluster</name>
        <dbReference type="ChEBI" id="CHEBI:49883"/>
    </ligand>
</feature>